<feature type="chain" id="PRO_5042229056" evidence="5">
    <location>
        <begin position="27"/>
        <end position="536"/>
    </location>
</feature>
<evidence type="ECO:0000256" key="3">
    <source>
        <dbReference type="ARBA" id="ARBA00022801"/>
    </source>
</evidence>
<dbReference type="Proteomes" id="UP001216390">
    <property type="component" value="Chromosome"/>
</dbReference>
<feature type="signal peptide" evidence="5">
    <location>
        <begin position="1"/>
        <end position="26"/>
    </location>
</feature>
<feature type="domain" description="AB hydrolase-1" evidence="6">
    <location>
        <begin position="117"/>
        <end position="506"/>
    </location>
</feature>
<dbReference type="KEGG" id="ima:PO878_14145"/>
<evidence type="ECO:0000313" key="8">
    <source>
        <dbReference type="Proteomes" id="UP001216390"/>
    </source>
</evidence>
<dbReference type="EMBL" id="CP116942">
    <property type="protein sequence ID" value="WCO65642.1"/>
    <property type="molecule type" value="Genomic_DNA"/>
</dbReference>
<dbReference type="PROSITE" id="PS51257">
    <property type="entry name" value="PROKAR_LIPOPROTEIN"/>
    <property type="match status" value="1"/>
</dbReference>
<reference evidence="7" key="1">
    <citation type="submission" date="2023-01" db="EMBL/GenBank/DDBJ databases">
        <title>The diversity of Class Acidimicrobiia in South China Sea sediment environments and the proposal of Iamia marina sp. nov., a novel species of the genus Iamia.</title>
        <authorList>
            <person name="He Y."/>
            <person name="Tian X."/>
        </authorList>
    </citation>
    <scope>NUCLEOTIDE SEQUENCE</scope>
    <source>
        <strain evidence="7">DSM 19957</strain>
    </source>
</reference>
<feature type="region of interest" description="Disordered" evidence="4">
    <location>
        <begin position="24"/>
        <end position="67"/>
    </location>
</feature>
<gene>
    <name evidence="7" type="ORF">PO878_14145</name>
</gene>
<protein>
    <submittedName>
        <fullName evidence="7">Alpha/beta hydrolase</fullName>
    </submittedName>
</protein>
<proteinExistence type="inferred from homology"/>
<dbReference type="Gene3D" id="3.40.50.1820">
    <property type="entry name" value="alpha/beta hydrolase"/>
    <property type="match status" value="1"/>
</dbReference>
<evidence type="ECO:0000313" key="7">
    <source>
        <dbReference type="EMBL" id="WCO65642.1"/>
    </source>
</evidence>
<evidence type="ECO:0000256" key="5">
    <source>
        <dbReference type="SAM" id="SignalP"/>
    </source>
</evidence>
<comment type="similarity">
    <text evidence="1">Belongs to the peptidase S33 family.</text>
</comment>
<keyword evidence="8" id="KW-1185">Reference proteome</keyword>
<dbReference type="GO" id="GO:0016787">
    <property type="term" value="F:hydrolase activity"/>
    <property type="evidence" value="ECO:0007669"/>
    <property type="project" value="UniProtKB-KW"/>
</dbReference>
<dbReference type="InterPro" id="IPR051601">
    <property type="entry name" value="Serine_prot/Carboxylest_S33"/>
</dbReference>
<evidence type="ECO:0000256" key="4">
    <source>
        <dbReference type="SAM" id="MobiDB-lite"/>
    </source>
</evidence>
<dbReference type="InterPro" id="IPR029058">
    <property type="entry name" value="AB_hydrolase_fold"/>
</dbReference>
<dbReference type="PANTHER" id="PTHR43248:SF29">
    <property type="entry name" value="TRIPEPTIDYL AMINOPEPTIDASE"/>
    <property type="match status" value="1"/>
</dbReference>
<sequence length="536" mass="55840">MRRRRHLLAVASAVLLLGACSAPSPDATVVDRGPTSTAPAGGAAPPPAEAPPAGGAEDPRGPADPATHASLAAWAPCDDGFECATLTVPRRWDDVDGPTVDLAVVRQRATGERIGSLVLNPGGPGASGVDFLQGFVDGGLPAGLDERFDVVSWDPRGTGRSERIDCTTDEEWEEAEVDPTPDDAADLEALRTEAEEDATACVEEEGELLEVVGTRATVRDLDALRGALGDERLSYVGYSYGTTIGIEYLRLYPGRVRAMVLDGVALPGVDPVDDSLAQALAFERTLDAYLAGCADRATCTLGPDPKATLLGLVEQLEADRLPADYALQGPDAEPRSGTLGVGELYVAVASALYSPQAWPVLDQGLAEALAPSPSGRTLLALRDDYLGRQPDGSWSDDADARGAIRCADQEARAERPEGDTSLVAPWSAQLPFWGAWFAVGEPGCWGVPEAVEPLGPLGPGAVEGAPPVVVIGTTGDPATPYEQAEEAAEVIDGAVLVTFVGDQHTVYSSQSDCIDDPVTTYLVSGEPPPAGLRCES</sequence>
<organism evidence="7 8">
    <name type="scientific">Iamia majanohamensis</name>
    <dbReference type="NCBI Taxonomy" id="467976"/>
    <lineage>
        <taxon>Bacteria</taxon>
        <taxon>Bacillati</taxon>
        <taxon>Actinomycetota</taxon>
        <taxon>Acidimicrobiia</taxon>
        <taxon>Acidimicrobiales</taxon>
        <taxon>Iamiaceae</taxon>
        <taxon>Iamia</taxon>
    </lineage>
</organism>
<evidence type="ECO:0000259" key="6">
    <source>
        <dbReference type="Pfam" id="PF00561"/>
    </source>
</evidence>
<accession>A0AAE9YAW7</accession>
<evidence type="ECO:0000256" key="2">
    <source>
        <dbReference type="ARBA" id="ARBA00022729"/>
    </source>
</evidence>
<keyword evidence="2 5" id="KW-0732">Signal</keyword>
<dbReference type="SUPFAM" id="SSF53474">
    <property type="entry name" value="alpha/beta-Hydrolases"/>
    <property type="match status" value="1"/>
</dbReference>
<dbReference type="AlphaFoldDB" id="A0AAE9YAW7"/>
<dbReference type="PANTHER" id="PTHR43248">
    <property type="entry name" value="2-SUCCINYL-6-HYDROXY-2,4-CYCLOHEXADIENE-1-CARBOXYLATE SYNTHASE"/>
    <property type="match status" value="1"/>
</dbReference>
<dbReference type="InterPro" id="IPR000073">
    <property type="entry name" value="AB_hydrolase_1"/>
</dbReference>
<feature type="compositionally biased region" description="Low complexity" evidence="4">
    <location>
        <begin position="32"/>
        <end position="43"/>
    </location>
</feature>
<keyword evidence="3 7" id="KW-0378">Hydrolase</keyword>
<dbReference type="RefSeq" id="WP_272735169.1">
    <property type="nucleotide sequence ID" value="NZ_CP116942.1"/>
</dbReference>
<dbReference type="Pfam" id="PF00561">
    <property type="entry name" value="Abhydrolase_1"/>
    <property type="match status" value="1"/>
</dbReference>
<evidence type="ECO:0000256" key="1">
    <source>
        <dbReference type="ARBA" id="ARBA00010088"/>
    </source>
</evidence>
<name>A0AAE9YAW7_9ACTN</name>